<evidence type="ECO:0000313" key="1">
    <source>
        <dbReference type="EMBL" id="RZS56292.1"/>
    </source>
</evidence>
<sequence>MATTKKNNTEAWLDDLELTPEDMRDGTHLARVGAALDALEAAEKGLADAVALAHAAGDSWAAIGAVLGTSRQAAHRKFAPHVTRTGIVG</sequence>
<dbReference type="OrthoDB" id="3579809at2"/>
<gene>
    <name evidence="1" type="ORF">EV141_1749</name>
</gene>
<dbReference type="Proteomes" id="UP000293519">
    <property type="component" value="Unassembled WGS sequence"/>
</dbReference>
<evidence type="ECO:0008006" key="3">
    <source>
        <dbReference type="Google" id="ProtNLM"/>
    </source>
</evidence>
<comment type="caution">
    <text evidence="1">The sequence shown here is derived from an EMBL/GenBank/DDBJ whole genome shotgun (WGS) entry which is preliminary data.</text>
</comment>
<dbReference type="EMBL" id="SGWW01000003">
    <property type="protein sequence ID" value="RZS56292.1"/>
    <property type="molecule type" value="Genomic_DNA"/>
</dbReference>
<protein>
    <recommendedName>
        <fullName evidence="3">Helix-turn-helix domain-containing protein</fullName>
    </recommendedName>
</protein>
<keyword evidence="2" id="KW-1185">Reference proteome</keyword>
<dbReference type="AlphaFoldDB" id="A0A4Q7LQ26"/>
<reference evidence="1 2" key="1">
    <citation type="journal article" date="2015" name="Stand. Genomic Sci.">
        <title>Genomic Encyclopedia of Bacterial and Archaeal Type Strains, Phase III: the genomes of soil and plant-associated and newly described type strains.</title>
        <authorList>
            <person name="Whitman W.B."/>
            <person name="Woyke T."/>
            <person name="Klenk H.P."/>
            <person name="Zhou Y."/>
            <person name="Lilburn T.G."/>
            <person name="Beck B.J."/>
            <person name="De Vos P."/>
            <person name="Vandamme P."/>
            <person name="Eisen J.A."/>
            <person name="Garrity G."/>
            <person name="Hugenholtz P."/>
            <person name="Kyrpides N.C."/>
        </authorList>
    </citation>
    <scope>NUCLEOTIDE SEQUENCE [LARGE SCALE GENOMIC DNA]</scope>
    <source>
        <strain evidence="1 2">CV2</strain>
    </source>
</reference>
<accession>A0A4Q7LQ26</accession>
<evidence type="ECO:0000313" key="2">
    <source>
        <dbReference type="Proteomes" id="UP000293519"/>
    </source>
</evidence>
<name>A0A4Q7LQ26_9MICO</name>
<dbReference type="RefSeq" id="WP_130485555.1">
    <property type="nucleotide sequence ID" value="NZ_SGWW01000003.1"/>
</dbReference>
<proteinExistence type="predicted"/>
<organism evidence="1 2">
    <name type="scientific">Microcella putealis</name>
    <dbReference type="NCBI Taxonomy" id="337005"/>
    <lineage>
        <taxon>Bacteria</taxon>
        <taxon>Bacillati</taxon>
        <taxon>Actinomycetota</taxon>
        <taxon>Actinomycetes</taxon>
        <taxon>Micrococcales</taxon>
        <taxon>Microbacteriaceae</taxon>
        <taxon>Microcella</taxon>
    </lineage>
</organism>